<protein>
    <submittedName>
        <fullName evidence="4">Tricarboxylic transport membrane protein</fullName>
    </submittedName>
</protein>
<keyword evidence="2" id="KW-0472">Membrane</keyword>
<evidence type="ECO:0000259" key="3">
    <source>
        <dbReference type="Pfam" id="PF07331"/>
    </source>
</evidence>
<dbReference type="EMBL" id="JAGIOE010000001">
    <property type="protein sequence ID" value="MBP2373107.1"/>
    <property type="molecule type" value="Genomic_DNA"/>
</dbReference>
<feature type="domain" description="DUF1468" evidence="3">
    <location>
        <begin position="31"/>
        <end position="172"/>
    </location>
</feature>
<gene>
    <name evidence="4" type="ORF">JOF46_001019</name>
</gene>
<keyword evidence="2" id="KW-1133">Transmembrane helix</keyword>
<accession>A0ABS4WA74</accession>
<proteinExistence type="predicted"/>
<name>A0ABS4WA74_9MICC</name>
<organism evidence="4 5">
    <name type="scientific">Paeniglutamicibacter psychrophenolicus</name>
    <dbReference type="NCBI Taxonomy" id="257454"/>
    <lineage>
        <taxon>Bacteria</taxon>
        <taxon>Bacillati</taxon>
        <taxon>Actinomycetota</taxon>
        <taxon>Actinomycetes</taxon>
        <taxon>Micrococcales</taxon>
        <taxon>Micrococcaceae</taxon>
        <taxon>Paeniglutamicibacter</taxon>
    </lineage>
</organism>
<feature type="transmembrane region" description="Helical" evidence="2">
    <location>
        <begin position="146"/>
        <end position="171"/>
    </location>
</feature>
<feature type="transmembrane region" description="Helical" evidence="2">
    <location>
        <begin position="64"/>
        <end position="85"/>
    </location>
</feature>
<comment type="caution">
    <text evidence="4">The sequence shown here is derived from an EMBL/GenBank/DDBJ whole genome shotgun (WGS) entry which is preliminary data.</text>
</comment>
<keyword evidence="2" id="KW-0812">Transmembrane</keyword>
<evidence type="ECO:0000256" key="1">
    <source>
        <dbReference type="SAM" id="MobiDB-lite"/>
    </source>
</evidence>
<dbReference type="InterPro" id="IPR009936">
    <property type="entry name" value="DUF1468"/>
</dbReference>
<dbReference type="RefSeq" id="WP_209906331.1">
    <property type="nucleotide sequence ID" value="NZ_BAAAMI010000019.1"/>
</dbReference>
<evidence type="ECO:0000313" key="5">
    <source>
        <dbReference type="Proteomes" id="UP000766570"/>
    </source>
</evidence>
<evidence type="ECO:0000313" key="4">
    <source>
        <dbReference type="EMBL" id="MBP2373107.1"/>
    </source>
</evidence>
<keyword evidence="5" id="KW-1185">Reference proteome</keyword>
<feature type="region of interest" description="Disordered" evidence="1">
    <location>
        <begin position="1"/>
        <end position="20"/>
    </location>
</feature>
<reference evidence="4 5" key="1">
    <citation type="submission" date="2021-03" db="EMBL/GenBank/DDBJ databases">
        <title>Sequencing the genomes of 1000 actinobacteria strains.</title>
        <authorList>
            <person name="Klenk H.-P."/>
        </authorList>
    </citation>
    <scope>NUCLEOTIDE SEQUENCE [LARGE SCALE GENOMIC DNA]</scope>
    <source>
        <strain evidence="4 5">DSM 15454</strain>
    </source>
</reference>
<feature type="transmembrane region" description="Helical" evidence="2">
    <location>
        <begin position="30"/>
        <end position="52"/>
    </location>
</feature>
<sequence>MSTDTATESIDRTPPATSSAGGFLAGRSSLVVAGILLAMGLYLTFGIITMDVPQGAKTPGPRFFPILITVAIFLLASVLVLQSFRQPEPAPAAAGNFRFYSDWKAVSLVFFAFLAFAFLLVPVGWLLSAALLFWAVARALGSKRPVFDIGVALVFSAFIQLAFGAGLGLTLPGGILEGIYG</sequence>
<dbReference type="Proteomes" id="UP000766570">
    <property type="component" value="Unassembled WGS sequence"/>
</dbReference>
<feature type="transmembrane region" description="Helical" evidence="2">
    <location>
        <begin position="105"/>
        <end position="134"/>
    </location>
</feature>
<dbReference type="Pfam" id="PF07331">
    <property type="entry name" value="TctB"/>
    <property type="match status" value="1"/>
</dbReference>
<evidence type="ECO:0000256" key="2">
    <source>
        <dbReference type="SAM" id="Phobius"/>
    </source>
</evidence>